<dbReference type="Gene3D" id="1.20.120.1760">
    <property type="match status" value="1"/>
</dbReference>
<name>A0A142CUD7_9EURY</name>
<feature type="transmembrane region" description="Helical" evidence="19">
    <location>
        <begin position="337"/>
        <end position="355"/>
    </location>
</feature>
<gene>
    <name evidence="21" type="ORF">A0127_03970</name>
</gene>
<dbReference type="PROSITE" id="PS00379">
    <property type="entry name" value="CDP_ALCOHOL_P_TRANSF"/>
    <property type="match status" value="1"/>
</dbReference>
<dbReference type="GeneID" id="27139674"/>
<comment type="similarity">
    <text evidence="4">In the C-terminal section; belongs to the CDP-alcohol phosphatidyltransferase class-I family.</text>
</comment>
<evidence type="ECO:0000256" key="6">
    <source>
        <dbReference type="ARBA" id="ARBA00012504"/>
    </source>
</evidence>
<keyword evidence="14 19" id="KW-0472">Membrane</keyword>
<dbReference type="InterPro" id="IPR025877">
    <property type="entry name" value="MobA-like_NTP_Trfase"/>
</dbReference>
<dbReference type="Pfam" id="PF01066">
    <property type="entry name" value="CDP-OH_P_transf"/>
    <property type="match status" value="1"/>
</dbReference>
<dbReference type="Proteomes" id="UP000073604">
    <property type="component" value="Chromosome"/>
</dbReference>
<evidence type="ECO:0000256" key="9">
    <source>
        <dbReference type="ARBA" id="ARBA00022679"/>
    </source>
</evidence>
<feature type="domain" description="MobA-like NTP transferase" evidence="20">
    <location>
        <begin position="6"/>
        <end position="115"/>
    </location>
</feature>
<evidence type="ECO:0000256" key="3">
    <source>
        <dbReference type="ARBA" id="ARBA00004141"/>
    </source>
</evidence>
<evidence type="ECO:0000256" key="4">
    <source>
        <dbReference type="ARBA" id="ARBA00006982"/>
    </source>
</evidence>
<dbReference type="EMBL" id="CP014750">
    <property type="protein sequence ID" value="AMQ18389.1"/>
    <property type="molecule type" value="Genomic_DNA"/>
</dbReference>
<evidence type="ECO:0000256" key="12">
    <source>
        <dbReference type="ARBA" id="ARBA00022842"/>
    </source>
</evidence>
<dbReference type="EC" id="2.7.8.34" evidence="7"/>
<keyword evidence="9 18" id="KW-0808">Transferase</keyword>
<accession>A0A142CUD7</accession>
<evidence type="ECO:0000256" key="5">
    <source>
        <dbReference type="ARBA" id="ARBA00007897"/>
    </source>
</evidence>
<evidence type="ECO:0000256" key="18">
    <source>
        <dbReference type="RuleBase" id="RU003750"/>
    </source>
</evidence>
<evidence type="ECO:0000259" key="20">
    <source>
        <dbReference type="Pfam" id="PF12804"/>
    </source>
</evidence>
<dbReference type="EC" id="2.7.7.74" evidence="6"/>
<evidence type="ECO:0000256" key="17">
    <source>
        <dbReference type="ARBA" id="ARBA00054100"/>
    </source>
</evidence>
<evidence type="ECO:0000256" key="8">
    <source>
        <dbReference type="ARBA" id="ARBA00018322"/>
    </source>
</evidence>
<dbReference type="InterPro" id="IPR053433">
    <property type="entry name" value="IPC_transferase/DIPP_synth"/>
</dbReference>
<comment type="catalytic activity">
    <reaction evidence="1">
        <text>1D-myo-inositol 3-phosphate + CTP + H(+) = CDP-1L-myo-inositol + diphosphate</text>
        <dbReference type="Rhea" id="RHEA:30647"/>
        <dbReference type="ChEBI" id="CHEBI:15378"/>
        <dbReference type="ChEBI" id="CHEBI:33019"/>
        <dbReference type="ChEBI" id="CHEBI:37563"/>
        <dbReference type="ChEBI" id="CHEBI:58401"/>
        <dbReference type="ChEBI" id="CHEBI:62573"/>
        <dbReference type="EC" id="2.7.7.74"/>
    </reaction>
</comment>
<evidence type="ECO:0000256" key="2">
    <source>
        <dbReference type="ARBA" id="ARBA00001946"/>
    </source>
</evidence>
<organism evidence="21 22">
    <name type="scientific">Thermococcus peptonophilus</name>
    <dbReference type="NCBI Taxonomy" id="53952"/>
    <lineage>
        <taxon>Archaea</taxon>
        <taxon>Methanobacteriati</taxon>
        <taxon>Methanobacteriota</taxon>
        <taxon>Thermococci</taxon>
        <taxon>Thermococcales</taxon>
        <taxon>Thermococcaceae</taxon>
        <taxon>Thermococcus</taxon>
    </lineage>
</organism>
<dbReference type="GO" id="GO:0016020">
    <property type="term" value="C:membrane"/>
    <property type="evidence" value="ECO:0007669"/>
    <property type="project" value="UniProtKB-SubCell"/>
</dbReference>
<reference evidence="22" key="1">
    <citation type="submission" date="2016-03" db="EMBL/GenBank/DDBJ databases">
        <authorList>
            <person name="Oger P.M."/>
        </authorList>
    </citation>
    <scope>NUCLEOTIDE SEQUENCE [LARGE SCALE GENOMIC DNA]</scope>
    <source>
        <strain evidence="22">OG-1</strain>
    </source>
</reference>
<evidence type="ECO:0000256" key="16">
    <source>
        <dbReference type="ARBA" id="ARBA00049235"/>
    </source>
</evidence>
<feature type="transmembrane region" description="Helical" evidence="19">
    <location>
        <begin position="384"/>
        <end position="400"/>
    </location>
</feature>
<keyword evidence="11" id="KW-0479">Metal-binding</keyword>
<dbReference type="STRING" id="53952.A0127_03970"/>
<dbReference type="Pfam" id="PF12804">
    <property type="entry name" value="NTP_transf_3"/>
    <property type="match status" value="1"/>
</dbReference>
<evidence type="ECO:0000256" key="11">
    <source>
        <dbReference type="ARBA" id="ARBA00022723"/>
    </source>
</evidence>
<dbReference type="InterPro" id="IPR043130">
    <property type="entry name" value="CDP-OH_PTrfase_TM_dom"/>
</dbReference>
<evidence type="ECO:0000256" key="7">
    <source>
        <dbReference type="ARBA" id="ARBA00013268"/>
    </source>
</evidence>
<keyword evidence="22" id="KW-1185">Reference proteome</keyword>
<evidence type="ECO:0000313" key="21">
    <source>
        <dbReference type="EMBL" id="AMQ18389.1"/>
    </source>
</evidence>
<dbReference type="InterPro" id="IPR029044">
    <property type="entry name" value="Nucleotide-diphossugar_trans"/>
</dbReference>
<evidence type="ECO:0000256" key="10">
    <source>
        <dbReference type="ARBA" id="ARBA00022692"/>
    </source>
</evidence>
<protein>
    <recommendedName>
        <fullName evidence="8">Bifunctional IPC transferase and DIPP synthase</fullName>
        <ecNumber evidence="6">2.7.7.74</ecNumber>
        <ecNumber evidence="7">2.7.8.34</ecNumber>
    </recommendedName>
</protein>
<dbReference type="PANTHER" id="PTHR19136">
    <property type="entry name" value="MOLYBDENUM COFACTOR GUANYLYLTRANSFERASE"/>
    <property type="match status" value="1"/>
</dbReference>
<proteinExistence type="inferred from homology"/>
<comment type="function">
    <text evidence="17">Involved in biosynthesis of di-myo-inositol phosphate (DIP), a widespread organic solute in microorganisms adapted to hot environments. Catalyzes the condensation of CTP and L-myo-inositol-1-phosphate into CDP-L-myo-inositol, as well as the biosynthesis of di-myo-inositol-1,3'-phosphate-1'-phosphate (DIPP) from CDP-L-myo-inositol and L-myo-inositol-1-phosphate.</text>
</comment>
<dbReference type="Gene3D" id="3.90.550.10">
    <property type="entry name" value="Spore Coat Polysaccharide Biosynthesis Protein SpsA, Chain A"/>
    <property type="match status" value="1"/>
</dbReference>
<comment type="similarity">
    <text evidence="18">Belongs to the CDP-alcohol phosphatidyltransferase class-I family.</text>
</comment>
<evidence type="ECO:0000256" key="14">
    <source>
        <dbReference type="ARBA" id="ARBA00023136"/>
    </source>
</evidence>
<sequence>MVPERAVILAAGLGTRMGGKPKGLVRVARREILYRTMALLQEKGVKKFVVVTNGKYAPLYREFIERYGFDAELIINPEPGMGNGHSLHLARGKVSGKFVLVMSDHVYSRDFIERAVNGEGLIADREPRWVDTEEATKVQVKDGKVWKIGKGLKEWDAVDTGFFILDGRIFEVTEALEKEKNGDYSLSEVMERAKVPVTFVDGLGWTDVDTPEEINRARRMLVRTAVKGTGDGFISRHLNRRISTRVSELLVEKVTPNQMTVLTFLLGILSALATLVSLPLAGILYQLSSILDGVDGELARAQLRSSKLGGYVDSILDRYVDGSFLAVLAYAILNEPIWYLVALLALLGSVMVSYSTERFRGAFCRDAYKEVPALRKLPGKRDERVFLTMLFLLYPATLSVKALFLTLAVLTNFRVALAIYFVVKKVSRPKTI</sequence>
<evidence type="ECO:0000256" key="15">
    <source>
        <dbReference type="ARBA" id="ARBA00023268"/>
    </source>
</evidence>
<dbReference type="InterPro" id="IPR048254">
    <property type="entry name" value="CDP_ALCOHOL_P_TRANSF_CS"/>
</dbReference>
<keyword evidence="13 19" id="KW-1133">Transmembrane helix</keyword>
<evidence type="ECO:0000256" key="1">
    <source>
        <dbReference type="ARBA" id="ARBA00000729"/>
    </source>
</evidence>
<dbReference type="PANTHER" id="PTHR19136:SF84">
    <property type="entry name" value="BIFUNCTIONAL IPC TRANSFERASE AND DIPP SYNTHASE"/>
    <property type="match status" value="1"/>
</dbReference>
<dbReference type="KEGG" id="tpep:A0127_03970"/>
<comment type="similarity">
    <text evidence="5">In the N-terminal section; belongs to the MobA family.</text>
</comment>
<dbReference type="AlphaFoldDB" id="A0A142CUD7"/>
<dbReference type="FunFam" id="3.90.550.10:FF:000282">
    <property type="entry name" value="Bifunctional IPC transferase and DIPP synthase"/>
    <property type="match status" value="1"/>
</dbReference>
<dbReference type="GO" id="GO:0008654">
    <property type="term" value="P:phospholipid biosynthetic process"/>
    <property type="evidence" value="ECO:0007669"/>
    <property type="project" value="InterPro"/>
</dbReference>
<dbReference type="RefSeq" id="WP_062388247.1">
    <property type="nucleotide sequence ID" value="NZ_CP014750.1"/>
</dbReference>
<evidence type="ECO:0000256" key="19">
    <source>
        <dbReference type="SAM" id="Phobius"/>
    </source>
</evidence>
<dbReference type="OrthoDB" id="15372at2157"/>
<dbReference type="FunFam" id="1.20.120.1760:FF:000042">
    <property type="entry name" value="Bifunctional IPC transferase and DIPP synthase"/>
    <property type="match status" value="1"/>
</dbReference>
<feature type="transmembrane region" description="Helical" evidence="19">
    <location>
        <begin position="261"/>
        <end position="285"/>
    </location>
</feature>
<comment type="catalytic activity">
    <reaction evidence="16">
        <text>CDP-1L-myo-inositol + 1D-myo-inositol 3-phosphate = bis(1L-myo-inositol) 3,1'-phosphate 1-phosphate + CMP + H(+)</text>
        <dbReference type="Rhea" id="RHEA:31327"/>
        <dbReference type="ChEBI" id="CHEBI:15378"/>
        <dbReference type="ChEBI" id="CHEBI:58401"/>
        <dbReference type="ChEBI" id="CHEBI:60377"/>
        <dbReference type="ChEBI" id="CHEBI:62573"/>
        <dbReference type="ChEBI" id="CHEBI:62576"/>
        <dbReference type="EC" id="2.7.8.34"/>
    </reaction>
</comment>
<dbReference type="GO" id="GO:0016779">
    <property type="term" value="F:nucleotidyltransferase activity"/>
    <property type="evidence" value="ECO:0007669"/>
    <property type="project" value="TreeGrafter"/>
</dbReference>
<dbReference type="NCBIfam" id="NF041135">
    <property type="entry name" value="IPPtranDIPPsyn_Thcocales"/>
    <property type="match status" value="1"/>
</dbReference>
<evidence type="ECO:0000313" key="22">
    <source>
        <dbReference type="Proteomes" id="UP000073604"/>
    </source>
</evidence>
<dbReference type="SUPFAM" id="SSF53448">
    <property type="entry name" value="Nucleotide-diphospho-sugar transferases"/>
    <property type="match status" value="1"/>
</dbReference>
<comment type="subcellular location">
    <subcellularLocation>
        <location evidence="3">Membrane</location>
        <topology evidence="3">Multi-pass membrane protein</topology>
    </subcellularLocation>
</comment>
<comment type="cofactor">
    <cofactor evidence="2">
        <name>Mg(2+)</name>
        <dbReference type="ChEBI" id="CHEBI:18420"/>
    </cofactor>
</comment>
<dbReference type="InterPro" id="IPR000462">
    <property type="entry name" value="CDP-OH_P_trans"/>
</dbReference>
<keyword evidence="10 19" id="KW-0812">Transmembrane</keyword>
<dbReference type="GO" id="GO:0046872">
    <property type="term" value="F:metal ion binding"/>
    <property type="evidence" value="ECO:0007669"/>
    <property type="project" value="UniProtKB-KW"/>
</dbReference>
<dbReference type="GO" id="GO:0016780">
    <property type="term" value="F:phosphotransferase activity, for other substituted phosphate groups"/>
    <property type="evidence" value="ECO:0007669"/>
    <property type="project" value="InterPro"/>
</dbReference>
<evidence type="ECO:0000256" key="13">
    <source>
        <dbReference type="ARBA" id="ARBA00022989"/>
    </source>
</evidence>
<keyword evidence="12" id="KW-0460">Magnesium</keyword>
<keyword evidence="15" id="KW-0511">Multifunctional enzyme</keyword>